<dbReference type="GO" id="GO:0003723">
    <property type="term" value="F:RNA binding"/>
    <property type="evidence" value="ECO:0007669"/>
    <property type="project" value="InterPro"/>
</dbReference>
<keyword evidence="5" id="KW-1185">Reference proteome</keyword>
<dbReference type="InterPro" id="IPR012677">
    <property type="entry name" value="Nucleotide-bd_a/b_plait_sf"/>
</dbReference>
<dbReference type="Gene3D" id="3.30.70.330">
    <property type="match status" value="1"/>
</dbReference>
<comment type="subcellular location">
    <subcellularLocation>
        <location evidence="1">Nucleus</location>
    </subcellularLocation>
</comment>
<dbReference type="PANTHER" id="PTHR48033:SF9">
    <property type="entry name" value="TAR DNA-BINDING PROTEIN 43"/>
    <property type="match status" value="1"/>
</dbReference>
<dbReference type="AlphaFoldDB" id="A0A914HYH3"/>
<accession>A0A914HYH3</accession>
<dbReference type="WBParaSite" id="Gr19_v10_g4960.t1">
    <property type="protein sequence ID" value="Gr19_v10_g4960.t1"/>
    <property type="gene ID" value="Gr19_v10_g4960"/>
</dbReference>
<organism evidence="5 6">
    <name type="scientific">Globodera rostochiensis</name>
    <name type="common">Golden nematode worm</name>
    <name type="synonym">Heterodera rostochiensis</name>
    <dbReference type="NCBI Taxonomy" id="31243"/>
    <lineage>
        <taxon>Eukaryota</taxon>
        <taxon>Metazoa</taxon>
        <taxon>Ecdysozoa</taxon>
        <taxon>Nematoda</taxon>
        <taxon>Chromadorea</taxon>
        <taxon>Rhabditida</taxon>
        <taxon>Tylenchina</taxon>
        <taxon>Tylenchomorpha</taxon>
        <taxon>Tylenchoidea</taxon>
        <taxon>Heteroderidae</taxon>
        <taxon>Heteroderinae</taxon>
        <taxon>Globodera</taxon>
    </lineage>
</organism>
<dbReference type="GO" id="GO:0000785">
    <property type="term" value="C:chromatin"/>
    <property type="evidence" value="ECO:0007669"/>
    <property type="project" value="TreeGrafter"/>
</dbReference>
<protein>
    <submittedName>
        <fullName evidence="6">RRM domain-containing protein</fullName>
    </submittedName>
</protein>
<dbReference type="InterPro" id="IPR000504">
    <property type="entry name" value="RRM_dom"/>
</dbReference>
<evidence type="ECO:0000313" key="6">
    <source>
        <dbReference type="WBParaSite" id="Gr19_v10_g4960.t1"/>
    </source>
</evidence>
<evidence type="ECO:0000256" key="3">
    <source>
        <dbReference type="SAM" id="MobiDB-lite"/>
    </source>
</evidence>
<feature type="domain" description="RRM" evidence="4">
    <location>
        <begin position="336"/>
        <end position="416"/>
    </location>
</feature>
<dbReference type="PANTHER" id="PTHR48033">
    <property type="entry name" value="RNA-BINDING (RRM/RBD/RNP MOTIFS) FAMILY PROTEIN"/>
    <property type="match status" value="1"/>
</dbReference>
<sequence length="683" mass="77093">MDRHPQPLFGQPPYFADSSNPQPLSQFRPEENHFFHKQNADPYAEMLFQSGNTRSFFGPHVVDSSASSANPANIDGGSDALPSLMSVRHNSIGVGGGAPTYGFFDAHSQARPTSGVSAPYGKFFHHPGGDDFASARSFNNLPQRGHYFANYSRGGNSRMASRDEGPTDLIAMMLKEERQEEEVQGLSFFSKRQPIIPSRIARGTDGMPIYSSSYWKAGERRQQFEFGGGLQQQQQPIPRMMRLNSEGEFIVDFRNKSRLKKLLRIPEDKELWLETKTGQAVDFNSDDWHTVALEGRTYFYNPVTFRIFFERVPASRCVVVQQTELQKLLDATTPSTLIVERISSQLTEHSMNTFFEQYGKVAFSTICRYEDMVKSGDSKPSDHCCLAFIRMESVAVQSKILAKRFHLIDGLEVEVRISPNRLFVARLPEKVSAQDLVAYFSEEICKIDPTAYCVDAYFPVPFTQFAFVTCGGQQIAAKLAVKADLIFKHQSITVSSLHFEEGGNIEKLFNDKIQMLADRNELARVRSLLNIGDEVKLTLQLLAKTRKFTNPMLLLNEINTEFLKCTEEKIRNYLFVQEHVLDICKIVALKEGAGGENASDSEETLNEEEEVEEGTMQNAIFEDDNIAQAVVADRSFKSELKFEETLNEEEEVEEGTMQNAIFEDDNIAQAVVADRSFKSELKL</sequence>
<evidence type="ECO:0000313" key="5">
    <source>
        <dbReference type="Proteomes" id="UP000887572"/>
    </source>
</evidence>
<dbReference type="SUPFAM" id="SSF54928">
    <property type="entry name" value="RNA-binding domain, RBD"/>
    <property type="match status" value="1"/>
</dbReference>
<dbReference type="Proteomes" id="UP000887572">
    <property type="component" value="Unplaced"/>
</dbReference>
<dbReference type="GO" id="GO:0010468">
    <property type="term" value="P:regulation of gene expression"/>
    <property type="evidence" value="ECO:0007669"/>
    <property type="project" value="TreeGrafter"/>
</dbReference>
<reference evidence="6" key="1">
    <citation type="submission" date="2022-11" db="UniProtKB">
        <authorList>
            <consortium name="WormBaseParasite"/>
        </authorList>
    </citation>
    <scope>IDENTIFICATION</scope>
</reference>
<feature type="region of interest" description="Disordered" evidence="3">
    <location>
        <begin position="1"/>
        <end position="25"/>
    </location>
</feature>
<feature type="domain" description="RRM" evidence="4">
    <location>
        <begin position="421"/>
        <end position="495"/>
    </location>
</feature>
<evidence type="ECO:0000256" key="2">
    <source>
        <dbReference type="ARBA" id="ARBA00023242"/>
    </source>
</evidence>
<evidence type="ECO:0000259" key="4">
    <source>
        <dbReference type="SMART" id="SM00360"/>
    </source>
</evidence>
<proteinExistence type="predicted"/>
<dbReference type="GO" id="GO:0005654">
    <property type="term" value="C:nucleoplasm"/>
    <property type="evidence" value="ECO:0007669"/>
    <property type="project" value="TreeGrafter"/>
</dbReference>
<evidence type="ECO:0000256" key="1">
    <source>
        <dbReference type="ARBA" id="ARBA00004123"/>
    </source>
</evidence>
<dbReference type="InterPro" id="IPR035979">
    <property type="entry name" value="RBD_domain_sf"/>
</dbReference>
<dbReference type="SMART" id="SM00360">
    <property type="entry name" value="RRM"/>
    <property type="match status" value="2"/>
</dbReference>
<name>A0A914HYH3_GLORO</name>
<keyword evidence="2" id="KW-0539">Nucleus</keyword>